<feature type="compositionally biased region" description="Basic and acidic residues" evidence="1">
    <location>
        <begin position="111"/>
        <end position="133"/>
    </location>
</feature>
<feature type="domain" description="Programmed cell death protein 2 C-terminal" evidence="2">
    <location>
        <begin position="267"/>
        <end position="370"/>
    </location>
</feature>
<dbReference type="Pfam" id="PF04194">
    <property type="entry name" value="PDCD2_C"/>
    <property type="match status" value="1"/>
</dbReference>
<evidence type="ECO:0000256" key="1">
    <source>
        <dbReference type="SAM" id="MobiDB-lite"/>
    </source>
</evidence>
<protein>
    <submittedName>
        <fullName evidence="3">ARAD1B21120p</fullName>
    </submittedName>
</protein>
<organism evidence="3">
    <name type="scientific">Blastobotrys adeninivorans</name>
    <name type="common">Yeast</name>
    <name type="synonym">Arxula adeninivorans</name>
    <dbReference type="NCBI Taxonomy" id="409370"/>
    <lineage>
        <taxon>Eukaryota</taxon>
        <taxon>Fungi</taxon>
        <taxon>Dikarya</taxon>
        <taxon>Ascomycota</taxon>
        <taxon>Saccharomycotina</taxon>
        <taxon>Dipodascomycetes</taxon>
        <taxon>Dipodascales</taxon>
        <taxon>Trichomonascaceae</taxon>
        <taxon>Blastobotrys</taxon>
    </lineage>
</organism>
<gene>
    <name evidence="3" type="ORF">GNLVRS02_ARAD1B21120g</name>
</gene>
<sequence>MSDSEFSDTEFEENYGPTSVLLGFADEKVKDETSITAEDNILGGRPVWYSSPPKELTVCKNCNSPLRQLCQISAPLDGTFYDRTLYVLVCVSKDCRRKDGSVRAIRSIRRDPEREAAEKAKLEQEKEQEELKKKAGISKAAEVSQSIFGGDQDSNDNPFGANPFDKSPFQSDQLKKSPGEEKNKKSDASVERNVPENPKTTSDLDSSPAFPSYYIEVEGEVLEAPSADIDTSNVEIDDEVDVEESGSSGLKGQQKDLAQMVEGAITDEVFQKFVNVTGSNPEQVVRYERNLEPLLYNGEDDIAKSLKHGLNERVLELQLMPHAIMVLEGEDDIMDGMEWGTIFVATRENDEDIELTNGVGYVEDWVGVQWEQR</sequence>
<dbReference type="PhylomeDB" id="A0A060T770"/>
<proteinExistence type="predicted"/>
<dbReference type="GO" id="GO:0005737">
    <property type="term" value="C:cytoplasm"/>
    <property type="evidence" value="ECO:0007669"/>
    <property type="project" value="InterPro"/>
</dbReference>
<dbReference type="GO" id="GO:0030490">
    <property type="term" value="P:maturation of SSU-rRNA"/>
    <property type="evidence" value="ECO:0007669"/>
    <property type="project" value="TreeGrafter"/>
</dbReference>
<dbReference type="PANTHER" id="PTHR47524:SF1">
    <property type="entry name" value="20S RRNA ACCUMULATION PROTEIN 4"/>
    <property type="match status" value="1"/>
</dbReference>
<feature type="region of interest" description="Disordered" evidence="1">
    <location>
        <begin position="224"/>
        <end position="253"/>
    </location>
</feature>
<feature type="region of interest" description="Disordered" evidence="1">
    <location>
        <begin position="111"/>
        <end position="209"/>
    </location>
</feature>
<dbReference type="InterPro" id="IPR007320">
    <property type="entry name" value="PDCD2_C"/>
</dbReference>
<evidence type="ECO:0000313" key="3">
    <source>
        <dbReference type="EMBL" id="CDP36793.1"/>
    </source>
</evidence>
<dbReference type="PANTHER" id="PTHR47524">
    <property type="entry name" value="20S RRNA ACCUMULATION PROTEIN 4"/>
    <property type="match status" value="1"/>
</dbReference>
<reference evidence="3" key="2">
    <citation type="submission" date="2014-06" db="EMBL/GenBank/DDBJ databases">
        <title>The complete genome of Blastobotrys (Arxula) adeninivorans LS3 - a yeast of biotechnological interest.</title>
        <authorList>
            <person name="Kunze G."/>
            <person name="Gaillardin C."/>
            <person name="Czernicka M."/>
            <person name="Durrens P."/>
            <person name="Martin T."/>
            <person name="Boer E."/>
            <person name="Gabaldon T."/>
            <person name="Cruz J."/>
            <person name="Talla E."/>
            <person name="Marck C."/>
            <person name="Goffeau A."/>
            <person name="Barbe V."/>
            <person name="Baret P."/>
            <person name="Baronian K."/>
            <person name="Beier S."/>
            <person name="Bleykasten C."/>
            <person name="Bode R."/>
            <person name="Casaregola S."/>
            <person name="Despons L."/>
            <person name="Fairhead C."/>
            <person name="Giersberg M."/>
            <person name="Gierski P."/>
            <person name="Hahnel U."/>
            <person name="Hartmann A."/>
            <person name="Jankowska D."/>
            <person name="Jubin C."/>
            <person name="Jung P."/>
            <person name="Lafontaine I."/>
            <person name="Leh-Louis V."/>
            <person name="Lemaire M."/>
            <person name="Marcet-Houben M."/>
            <person name="Mascher M."/>
            <person name="Morel G."/>
            <person name="Richard G.-F."/>
            <person name="Riechen J."/>
            <person name="Sacerdot C."/>
            <person name="Sarkar A."/>
            <person name="Savel G."/>
            <person name="Schacherer J."/>
            <person name="Sherman D."/>
            <person name="Straub M.-L."/>
            <person name="Stein N."/>
            <person name="Thierry A."/>
            <person name="Trautwein-Schult A."/>
            <person name="Westhof E."/>
            <person name="Worch S."/>
            <person name="Dujon B."/>
            <person name="Souciet J.-L."/>
            <person name="Wincker P."/>
            <person name="Scholz U."/>
            <person name="Neuveglise N."/>
        </authorList>
    </citation>
    <scope>NUCLEOTIDE SEQUENCE</scope>
    <source>
        <strain evidence="3">LS3</strain>
    </source>
</reference>
<feature type="compositionally biased region" description="Basic and acidic residues" evidence="1">
    <location>
        <begin position="173"/>
        <end position="194"/>
    </location>
</feature>
<evidence type="ECO:0000259" key="2">
    <source>
        <dbReference type="Pfam" id="PF04194"/>
    </source>
</evidence>
<accession>A0A060T770</accession>
<dbReference type="EMBL" id="HG937692">
    <property type="protein sequence ID" value="CDP36793.1"/>
    <property type="molecule type" value="Genomic_DNA"/>
</dbReference>
<name>A0A060T770_BLAAD</name>
<feature type="compositionally biased region" description="Acidic residues" evidence="1">
    <location>
        <begin position="235"/>
        <end position="244"/>
    </location>
</feature>
<dbReference type="AlphaFoldDB" id="A0A060T770"/>
<reference evidence="3" key="1">
    <citation type="submission" date="2014-02" db="EMBL/GenBank/DDBJ databases">
        <authorList>
            <person name="Genoscope - CEA"/>
        </authorList>
    </citation>
    <scope>NUCLEOTIDE SEQUENCE</scope>
    <source>
        <strain evidence="3">LS3</strain>
    </source>
</reference>